<protein>
    <submittedName>
        <fullName evidence="1">Uncharacterized protein</fullName>
    </submittedName>
</protein>
<evidence type="ECO:0000313" key="2">
    <source>
        <dbReference type="Proteomes" id="UP000031668"/>
    </source>
</evidence>
<name>A0A0C2J9J1_THEKT</name>
<dbReference type="AlphaFoldDB" id="A0A0C2J9J1"/>
<dbReference type="EMBL" id="JWZT01000387">
    <property type="protein sequence ID" value="KII74494.1"/>
    <property type="molecule type" value="Genomic_DNA"/>
</dbReference>
<accession>A0A0C2J9J1</accession>
<reference evidence="1 2" key="1">
    <citation type="journal article" date="2014" name="Genome Biol. Evol.">
        <title>The genome of the myxosporean Thelohanellus kitauei shows adaptations to nutrient acquisition within its fish host.</title>
        <authorList>
            <person name="Yang Y."/>
            <person name="Xiong J."/>
            <person name="Zhou Z."/>
            <person name="Huo F."/>
            <person name="Miao W."/>
            <person name="Ran C."/>
            <person name="Liu Y."/>
            <person name="Zhang J."/>
            <person name="Feng J."/>
            <person name="Wang M."/>
            <person name="Wang M."/>
            <person name="Wang L."/>
            <person name="Yao B."/>
        </authorList>
    </citation>
    <scope>NUCLEOTIDE SEQUENCE [LARGE SCALE GENOMIC DNA]</scope>
    <source>
        <strain evidence="1">Wuqing</strain>
    </source>
</reference>
<keyword evidence="2" id="KW-1185">Reference proteome</keyword>
<dbReference type="Proteomes" id="UP000031668">
    <property type="component" value="Unassembled WGS sequence"/>
</dbReference>
<proteinExistence type="predicted"/>
<evidence type="ECO:0000313" key="1">
    <source>
        <dbReference type="EMBL" id="KII74494.1"/>
    </source>
</evidence>
<comment type="caution">
    <text evidence="1">The sequence shown here is derived from an EMBL/GenBank/DDBJ whole genome shotgun (WGS) entry which is preliminary data.</text>
</comment>
<organism evidence="1 2">
    <name type="scientific">Thelohanellus kitauei</name>
    <name type="common">Myxosporean</name>
    <dbReference type="NCBI Taxonomy" id="669202"/>
    <lineage>
        <taxon>Eukaryota</taxon>
        <taxon>Metazoa</taxon>
        <taxon>Cnidaria</taxon>
        <taxon>Myxozoa</taxon>
        <taxon>Myxosporea</taxon>
        <taxon>Bivalvulida</taxon>
        <taxon>Platysporina</taxon>
        <taxon>Myxobolidae</taxon>
        <taxon>Thelohanellus</taxon>
    </lineage>
</organism>
<gene>
    <name evidence="1" type="ORF">RF11_10569</name>
</gene>
<sequence>MIIRAFFNRFRISIFDSDHKPLVKHLWVGYKQFGKMIQSISWHKARQNYRNSINRGQAIVTINILKSICKTNGIHMTHIHSQRMANRTTPSLLYKYLYLTRSTNRELPSPKSSHEK</sequence>